<feature type="domain" description="FecR protein" evidence="1">
    <location>
        <begin position="83"/>
        <end position="177"/>
    </location>
</feature>
<dbReference type="InterPro" id="IPR012373">
    <property type="entry name" value="Ferrdict_sens_TM"/>
</dbReference>
<dbReference type="Proteomes" id="UP000541583">
    <property type="component" value="Unassembled WGS sequence"/>
</dbReference>
<dbReference type="Pfam" id="PF04773">
    <property type="entry name" value="FecR"/>
    <property type="match status" value="1"/>
</dbReference>
<dbReference type="RefSeq" id="WP_076370165.1">
    <property type="nucleotide sequence ID" value="NZ_FTMG01000001.1"/>
</dbReference>
<dbReference type="STRING" id="354630.SAMN05421821_101576"/>
<dbReference type="PANTHER" id="PTHR30273:SF2">
    <property type="entry name" value="PROTEIN FECR"/>
    <property type="match status" value="1"/>
</dbReference>
<organism evidence="4 6">
    <name type="scientific">Mucilaginibacter lappiensis</name>
    <dbReference type="NCBI Taxonomy" id="354630"/>
    <lineage>
        <taxon>Bacteria</taxon>
        <taxon>Pseudomonadati</taxon>
        <taxon>Bacteroidota</taxon>
        <taxon>Sphingobacteriia</taxon>
        <taxon>Sphingobacteriales</taxon>
        <taxon>Sphingobacteriaceae</taxon>
        <taxon>Mucilaginibacter</taxon>
    </lineage>
</organism>
<feature type="domain" description="Protein FecR C-terminal" evidence="2">
    <location>
        <begin position="225"/>
        <end position="289"/>
    </location>
</feature>
<dbReference type="InterPro" id="IPR032508">
    <property type="entry name" value="FecR_C"/>
</dbReference>
<dbReference type="Gene3D" id="2.60.120.1440">
    <property type="match status" value="1"/>
</dbReference>
<dbReference type="Proteomes" id="UP000548326">
    <property type="component" value="Unassembled WGS sequence"/>
</dbReference>
<dbReference type="EMBL" id="JACHCB010000001">
    <property type="protein sequence ID" value="MBB6107502.1"/>
    <property type="molecule type" value="Genomic_DNA"/>
</dbReference>
<gene>
    <name evidence="4" type="ORF">HDF22_000280</name>
    <name evidence="3" type="ORF">HDF23_000232</name>
</gene>
<evidence type="ECO:0000313" key="5">
    <source>
        <dbReference type="Proteomes" id="UP000541583"/>
    </source>
</evidence>
<evidence type="ECO:0000259" key="2">
    <source>
        <dbReference type="Pfam" id="PF16344"/>
    </source>
</evidence>
<proteinExistence type="predicted"/>
<evidence type="ECO:0000313" key="6">
    <source>
        <dbReference type="Proteomes" id="UP000548326"/>
    </source>
</evidence>
<protein>
    <submittedName>
        <fullName evidence="4">Ferric-dicitrate binding protein FerR (Iron transport regulator)</fullName>
    </submittedName>
</protein>
<comment type="caution">
    <text evidence="4">The sequence shown here is derived from an EMBL/GenBank/DDBJ whole genome shotgun (WGS) entry which is preliminary data.</text>
</comment>
<name>A0A1N6PQD9_9SPHI</name>
<reference evidence="5 6" key="1">
    <citation type="submission" date="2020-08" db="EMBL/GenBank/DDBJ databases">
        <title>Genomic Encyclopedia of Type Strains, Phase IV (KMG-V): Genome sequencing to study the core and pangenomes of soil and plant-associated prokaryotes.</title>
        <authorList>
            <person name="Whitman W."/>
        </authorList>
    </citation>
    <scope>NUCLEOTIDE SEQUENCE [LARGE SCALE GENOMIC DNA]</scope>
    <source>
        <strain evidence="3 5">ANJLi2</strain>
        <strain evidence="4 6">MP601</strain>
    </source>
</reference>
<sequence>MTLWRRPDPGDKVGEEHLRDEEAMHAVEKEMLRNIHKDILGRWHFFKTTTARYTIAASLLLMCCCGLLYKKLSANDEANWIAVSSPKGNIKNIQLPDGSTVWLNSGSILKFPEHFGKTREIELVDGEAYFDVKHDDHSPFTVHYGRLHARVLGTAFNVKFYKNISDVRLSVTRGRVEVGNKSSSFGVITLGKEVVYDQKAGTHQIRLIDAEKVSAWKSNEINLYSIPFDELVMRLENIYNVHINYDHTRVNHLTTTIHFSRVNTLPYVLNIIKTIHHLDYDINGKEIYLRKM</sequence>
<dbReference type="PANTHER" id="PTHR30273">
    <property type="entry name" value="PERIPLASMIC SIGNAL SENSOR AND SIGMA FACTOR ACTIVATOR FECR-RELATED"/>
    <property type="match status" value="1"/>
</dbReference>
<dbReference type="Pfam" id="PF16344">
    <property type="entry name" value="FecR_C"/>
    <property type="match status" value="1"/>
</dbReference>
<evidence type="ECO:0000313" key="4">
    <source>
        <dbReference type="EMBL" id="MBB6126179.1"/>
    </source>
</evidence>
<keyword evidence="5" id="KW-1185">Reference proteome</keyword>
<evidence type="ECO:0000259" key="1">
    <source>
        <dbReference type="Pfam" id="PF04773"/>
    </source>
</evidence>
<evidence type="ECO:0000313" key="3">
    <source>
        <dbReference type="EMBL" id="MBB6107502.1"/>
    </source>
</evidence>
<accession>A0A1N6PQD9</accession>
<dbReference type="PIRSF" id="PIRSF018266">
    <property type="entry name" value="FecR"/>
    <property type="match status" value="1"/>
</dbReference>
<dbReference type="AlphaFoldDB" id="A0A1N6PQD9"/>
<dbReference type="Gene3D" id="3.55.50.30">
    <property type="match status" value="1"/>
</dbReference>
<dbReference type="InterPro" id="IPR006860">
    <property type="entry name" value="FecR"/>
</dbReference>
<dbReference type="EMBL" id="JACHCA010000001">
    <property type="protein sequence ID" value="MBB6126179.1"/>
    <property type="molecule type" value="Genomic_DNA"/>
</dbReference>
<dbReference type="GO" id="GO:0016989">
    <property type="term" value="F:sigma factor antagonist activity"/>
    <property type="evidence" value="ECO:0007669"/>
    <property type="project" value="TreeGrafter"/>
</dbReference>
<dbReference type="OrthoDB" id="642683at2"/>